<dbReference type="STRING" id="34690.A0A182TRM1"/>
<dbReference type="AlphaFoldDB" id="A0A182TRM1"/>
<evidence type="ECO:0000313" key="2">
    <source>
        <dbReference type="EnsemblMetazoa" id="AMEC007097-PA"/>
    </source>
</evidence>
<proteinExistence type="predicted"/>
<reference evidence="3" key="1">
    <citation type="submission" date="2014-01" db="EMBL/GenBank/DDBJ databases">
        <title>The Genome Sequence of Anopheles melas CM1001059_A (V2).</title>
        <authorList>
            <consortium name="The Broad Institute Genomics Platform"/>
            <person name="Neafsey D.E."/>
            <person name="Besansky N."/>
            <person name="Howell P."/>
            <person name="Walton C."/>
            <person name="Young S.K."/>
            <person name="Zeng Q."/>
            <person name="Gargeya S."/>
            <person name="Fitzgerald M."/>
            <person name="Haas B."/>
            <person name="Abouelleil A."/>
            <person name="Allen A.W."/>
            <person name="Alvarado L."/>
            <person name="Arachchi H.M."/>
            <person name="Berlin A.M."/>
            <person name="Chapman S.B."/>
            <person name="Gainer-Dewar J."/>
            <person name="Goldberg J."/>
            <person name="Griggs A."/>
            <person name="Gujja S."/>
            <person name="Hansen M."/>
            <person name="Howarth C."/>
            <person name="Imamovic A."/>
            <person name="Ireland A."/>
            <person name="Larimer J."/>
            <person name="McCowan C."/>
            <person name="Murphy C."/>
            <person name="Pearson M."/>
            <person name="Poon T.W."/>
            <person name="Priest M."/>
            <person name="Roberts A."/>
            <person name="Saif S."/>
            <person name="Shea T."/>
            <person name="Sisk P."/>
            <person name="Sykes S."/>
            <person name="Wortman J."/>
            <person name="Nusbaum C."/>
            <person name="Birren B."/>
        </authorList>
    </citation>
    <scope>NUCLEOTIDE SEQUENCE [LARGE SCALE GENOMIC DNA]</scope>
    <source>
        <strain evidence="3">CM1001059</strain>
    </source>
</reference>
<dbReference type="VEuPathDB" id="VectorBase:AMEC007097"/>
<dbReference type="EnsemblMetazoa" id="AMEC007097-RA">
    <property type="protein sequence ID" value="AMEC007097-PA"/>
    <property type="gene ID" value="AMEC007097"/>
</dbReference>
<name>A0A182TRM1_9DIPT</name>
<feature type="compositionally biased region" description="Polar residues" evidence="1">
    <location>
        <begin position="131"/>
        <end position="145"/>
    </location>
</feature>
<accession>A0A182TRM1</accession>
<keyword evidence="3" id="KW-1185">Reference proteome</keyword>
<reference evidence="2" key="2">
    <citation type="submission" date="2020-05" db="UniProtKB">
        <authorList>
            <consortium name="EnsemblMetazoa"/>
        </authorList>
    </citation>
    <scope>IDENTIFICATION</scope>
    <source>
        <strain evidence="2">CM1001059</strain>
    </source>
</reference>
<evidence type="ECO:0000256" key="1">
    <source>
        <dbReference type="SAM" id="MobiDB-lite"/>
    </source>
</evidence>
<evidence type="ECO:0000313" key="3">
    <source>
        <dbReference type="Proteomes" id="UP000075902"/>
    </source>
</evidence>
<dbReference type="Proteomes" id="UP000075902">
    <property type="component" value="Unassembled WGS sequence"/>
</dbReference>
<organism evidence="2 3">
    <name type="scientific">Anopheles melas</name>
    <dbReference type="NCBI Taxonomy" id="34690"/>
    <lineage>
        <taxon>Eukaryota</taxon>
        <taxon>Metazoa</taxon>
        <taxon>Ecdysozoa</taxon>
        <taxon>Arthropoda</taxon>
        <taxon>Hexapoda</taxon>
        <taxon>Insecta</taxon>
        <taxon>Pterygota</taxon>
        <taxon>Neoptera</taxon>
        <taxon>Endopterygota</taxon>
        <taxon>Diptera</taxon>
        <taxon>Nematocera</taxon>
        <taxon>Culicoidea</taxon>
        <taxon>Culicidae</taxon>
        <taxon>Anophelinae</taxon>
        <taxon>Anopheles</taxon>
    </lineage>
</organism>
<feature type="region of interest" description="Disordered" evidence="1">
    <location>
        <begin position="125"/>
        <end position="145"/>
    </location>
</feature>
<protein>
    <submittedName>
        <fullName evidence="2">Uncharacterized protein</fullName>
    </submittedName>
</protein>
<sequence length="193" mass="20959">MCCIILLCRTYLPSKISHVLDIWRTELAKINEKAGQSLADPQQYENLFPGFYDSVKTQQFLLPERSTLLPANVATKVPLNIDRTPIEEMKMAENEGKFDYNPSASSEATATLPNGNDVAAASVSKHVDPSAVNTNSTQLAPSNVPPTITTTPMANVGGVSAAQVKRKSSLEDFESEIEALNLDDNIDTSVSMK</sequence>